<comment type="subcellular location">
    <subcellularLocation>
        <location evidence="1">Cell membrane</location>
        <topology evidence="1">Multi-pass membrane protein</topology>
    </subcellularLocation>
</comment>
<feature type="transmembrane region" description="Helical" evidence="5">
    <location>
        <begin position="21"/>
        <end position="38"/>
    </location>
</feature>
<feature type="transmembrane region" description="Helical" evidence="5">
    <location>
        <begin position="44"/>
        <end position="65"/>
    </location>
</feature>
<keyword evidence="3 5" id="KW-1133">Transmembrane helix</keyword>
<feature type="transmembrane region" description="Helical" evidence="5">
    <location>
        <begin position="77"/>
        <end position="94"/>
    </location>
</feature>
<dbReference type="Proteomes" id="UP000199475">
    <property type="component" value="Unassembled WGS sequence"/>
</dbReference>
<feature type="domain" description="Major facilitator superfamily (MFS) profile" evidence="6">
    <location>
        <begin position="277"/>
        <end position="392"/>
    </location>
</feature>
<dbReference type="AlphaFoldDB" id="A0A1G9JXE0"/>
<keyword evidence="4 5" id="KW-0472">Membrane</keyword>
<dbReference type="Pfam" id="PF07690">
    <property type="entry name" value="MFS_1"/>
    <property type="match status" value="1"/>
</dbReference>
<dbReference type="PANTHER" id="PTHR23542:SF1">
    <property type="entry name" value="MAJOR FACILITATOR SUPERFAMILY (MFS) PROFILE DOMAIN-CONTAINING PROTEIN"/>
    <property type="match status" value="1"/>
</dbReference>
<dbReference type="PROSITE" id="PS50850">
    <property type="entry name" value="MFS"/>
    <property type="match status" value="1"/>
</dbReference>
<evidence type="ECO:0000256" key="5">
    <source>
        <dbReference type="SAM" id="Phobius"/>
    </source>
</evidence>
<feature type="transmembrane region" description="Helical" evidence="5">
    <location>
        <begin position="243"/>
        <end position="261"/>
    </location>
</feature>
<evidence type="ECO:0000256" key="1">
    <source>
        <dbReference type="ARBA" id="ARBA00004651"/>
    </source>
</evidence>
<feature type="transmembrane region" description="Helical" evidence="5">
    <location>
        <begin position="293"/>
        <end position="315"/>
    </location>
</feature>
<sequence length="392" mass="40744">MSSYWRLLRTKGVARIMSSQILARFPSGMIVLGLLIHIEAIFDSYGAAGLVLAATSMGQAIAGPITSRMMGRLGARPILITTTLVCAASLVAIALIDMPLIGYVLVGLLGGLSYPPVQPAVRTMYPKLVEPARLPRLFSLDASAQEIIWVMGPLVITVVSLQVSPVVGLLLCATLLVFGGVWFIGSPELGEVRFAPSTGRFGAVLKRGPVMLATASGFLLVGSTAAIEAAIVRRFGEGGVEAGVILGVMSLASLVAGFAFGHRQVGRYTLSMWMSTLVVGGVLALLVDGFWGTLLAIAVAGLGIAPALAVMFSLVASTIKFSESAEAYGWANTGQLVGAALGSATAGFLIDEMGSNGGFMTAVLFGVAGVLVPALGSRYREVRRHRSTAMSR</sequence>
<dbReference type="InterPro" id="IPR011701">
    <property type="entry name" value="MFS"/>
</dbReference>
<gene>
    <name evidence="7" type="ORF">SAMN04488242_1507</name>
</gene>
<protein>
    <submittedName>
        <fullName evidence="7">Predicted arabinose efflux permease, MFS family</fullName>
    </submittedName>
</protein>
<feature type="transmembrane region" description="Helical" evidence="5">
    <location>
        <begin position="138"/>
        <end position="160"/>
    </location>
</feature>
<dbReference type="RefSeq" id="WP_143008242.1">
    <property type="nucleotide sequence ID" value="NZ_FNGP01000002.1"/>
</dbReference>
<name>A0A1G9JXE0_9ACTN</name>
<feature type="transmembrane region" description="Helical" evidence="5">
    <location>
        <begin position="100"/>
        <end position="117"/>
    </location>
</feature>
<reference evidence="7 8" key="1">
    <citation type="submission" date="2016-10" db="EMBL/GenBank/DDBJ databases">
        <authorList>
            <person name="de Groot N.N."/>
        </authorList>
    </citation>
    <scope>NUCLEOTIDE SEQUENCE [LARGE SCALE GENOMIC DNA]</scope>
    <source>
        <strain evidence="7 8">CGMCC 1.9159</strain>
    </source>
</reference>
<feature type="transmembrane region" description="Helical" evidence="5">
    <location>
        <begin position="327"/>
        <end position="350"/>
    </location>
</feature>
<dbReference type="GO" id="GO:0022857">
    <property type="term" value="F:transmembrane transporter activity"/>
    <property type="evidence" value="ECO:0007669"/>
    <property type="project" value="InterPro"/>
</dbReference>
<dbReference type="SUPFAM" id="SSF103473">
    <property type="entry name" value="MFS general substrate transporter"/>
    <property type="match status" value="1"/>
</dbReference>
<feature type="transmembrane region" description="Helical" evidence="5">
    <location>
        <begin position="268"/>
        <end position="287"/>
    </location>
</feature>
<dbReference type="Gene3D" id="1.20.1250.20">
    <property type="entry name" value="MFS general substrate transporter like domains"/>
    <property type="match status" value="1"/>
</dbReference>
<evidence type="ECO:0000313" key="7">
    <source>
        <dbReference type="EMBL" id="SDL41834.1"/>
    </source>
</evidence>
<evidence type="ECO:0000259" key="6">
    <source>
        <dbReference type="PROSITE" id="PS50850"/>
    </source>
</evidence>
<accession>A0A1G9JXE0</accession>
<evidence type="ECO:0000313" key="8">
    <source>
        <dbReference type="Proteomes" id="UP000199475"/>
    </source>
</evidence>
<keyword evidence="8" id="KW-1185">Reference proteome</keyword>
<keyword evidence="2 5" id="KW-0812">Transmembrane</keyword>
<evidence type="ECO:0000256" key="4">
    <source>
        <dbReference type="ARBA" id="ARBA00023136"/>
    </source>
</evidence>
<feature type="transmembrane region" description="Helical" evidence="5">
    <location>
        <begin position="166"/>
        <end position="184"/>
    </location>
</feature>
<proteinExistence type="predicted"/>
<dbReference type="InterPro" id="IPR020846">
    <property type="entry name" value="MFS_dom"/>
</dbReference>
<dbReference type="STRING" id="686624.SAMN04488242_1507"/>
<evidence type="ECO:0000256" key="3">
    <source>
        <dbReference type="ARBA" id="ARBA00022989"/>
    </source>
</evidence>
<dbReference type="EMBL" id="FNGP01000002">
    <property type="protein sequence ID" value="SDL41834.1"/>
    <property type="molecule type" value="Genomic_DNA"/>
</dbReference>
<dbReference type="GO" id="GO:0005886">
    <property type="term" value="C:plasma membrane"/>
    <property type="evidence" value="ECO:0007669"/>
    <property type="project" value="UniProtKB-SubCell"/>
</dbReference>
<feature type="transmembrane region" description="Helical" evidence="5">
    <location>
        <begin position="210"/>
        <end position="231"/>
    </location>
</feature>
<dbReference type="OrthoDB" id="4686510at2"/>
<dbReference type="InterPro" id="IPR036259">
    <property type="entry name" value="MFS_trans_sf"/>
</dbReference>
<feature type="transmembrane region" description="Helical" evidence="5">
    <location>
        <begin position="356"/>
        <end position="376"/>
    </location>
</feature>
<dbReference type="PANTHER" id="PTHR23542">
    <property type="match status" value="1"/>
</dbReference>
<evidence type="ECO:0000256" key="2">
    <source>
        <dbReference type="ARBA" id="ARBA00022692"/>
    </source>
</evidence>
<organism evidence="7 8">
    <name type="scientific">Tessaracoccus oleiagri</name>
    <dbReference type="NCBI Taxonomy" id="686624"/>
    <lineage>
        <taxon>Bacteria</taxon>
        <taxon>Bacillati</taxon>
        <taxon>Actinomycetota</taxon>
        <taxon>Actinomycetes</taxon>
        <taxon>Propionibacteriales</taxon>
        <taxon>Propionibacteriaceae</taxon>
        <taxon>Tessaracoccus</taxon>
    </lineage>
</organism>